<evidence type="ECO:0000313" key="2">
    <source>
        <dbReference type="EMBL" id="KAK7024056.1"/>
    </source>
</evidence>
<comment type="caution">
    <text evidence="2">The sequence shown here is derived from an EMBL/GenBank/DDBJ whole genome shotgun (WGS) entry which is preliminary data.</text>
</comment>
<keyword evidence="3" id="KW-1185">Reference proteome</keyword>
<keyword evidence="1" id="KW-0732">Signal</keyword>
<organism evidence="2 3">
    <name type="scientific">Favolaschia claudopus</name>
    <dbReference type="NCBI Taxonomy" id="2862362"/>
    <lineage>
        <taxon>Eukaryota</taxon>
        <taxon>Fungi</taxon>
        <taxon>Dikarya</taxon>
        <taxon>Basidiomycota</taxon>
        <taxon>Agaricomycotina</taxon>
        <taxon>Agaricomycetes</taxon>
        <taxon>Agaricomycetidae</taxon>
        <taxon>Agaricales</taxon>
        <taxon>Marasmiineae</taxon>
        <taxon>Mycenaceae</taxon>
        <taxon>Favolaschia</taxon>
    </lineage>
</organism>
<name>A0AAW0BEP8_9AGAR</name>
<dbReference type="AlphaFoldDB" id="A0AAW0BEP8"/>
<sequence>MKSFAASAILASFILSANCRVVDLSLRDDSYPANFKPNFNSEFSVVIQKPLSTVFPVLGTSQGLCKHILLESIASDCNAGATDSVAVSGNLEDAFVRTAAAASDGQGLPRTQFSFIETIKIIPGLSFLDVKVHLNGTYTSDATRKVLLYETSSDKSVVVKKVRRFEEADGGASTKVSESINGQVFILEQPITQSQARTAHQAQMNLYHTLFE</sequence>
<gene>
    <name evidence="2" type="ORF">R3P38DRAFT_2956411</name>
</gene>
<evidence type="ECO:0000256" key="1">
    <source>
        <dbReference type="SAM" id="SignalP"/>
    </source>
</evidence>
<feature type="chain" id="PRO_5043990325" evidence="1">
    <location>
        <begin position="20"/>
        <end position="212"/>
    </location>
</feature>
<proteinExistence type="predicted"/>
<dbReference type="Proteomes" id="UP001362999">
    <property type="component" value="Unassembled WGS sequence"/>
</dbReference>
<accession>A0AAW0BEP8</accession>
<dbReference type="EMBL" id="JAWWNJ010000035">
    <property type="protein sequence ID" value="KAK7024056.1"/>
    <property type="molecule type" value="Genomic_DNA"/>
</dbReference>
<reference evidence="2 3" key="1">
    <citation type="journal article" date="2024" name="J Genomics">
        <title>Draft genome sequencing and assembly of Favolaschia claudopus CIRM-BRFM 2984 isolated from oak limbs.</title>
        <authorList>
            <person name="Navarro D."/>
            <person name="Drula E."/>
            <person name="Chaduli D."/>
            <person name="Cazenave R."/>
            <person name="Ahrendt S."/>
            <person name="Wang J."/>
            <person name="Lipzen A."/>
            <person name="Daum C."/>
            <person name="Barry K."/>
            <person name="Grigoriev I.V."/>
            <person name="Favel A."/>
            <person name="Rosso M.N."/>
            <person name="Martin F."/>
        </authorList>
    </citation>
    <scope>NUCLEOTIDE SEQUENCE [LARGE SCALE GENOMIC DNA]</scope>
    <source>
        <strain evidence="2 3">CIRM-BRFM 2984</strain>
    </source>
</reference>
<protein>
    <submittedName>
        <fullName evidence="2">Uncharacterized protein</fullName>
    </submittedName>
</protein>
<evidence type="ECO:0000313" key="3">
    <source>
        <dbReference type="Proteomes" id="UP001362999"/>
    </source>
</evidence>
<feature type="signal peptide" evidence="1">
    <location>
        <begin position="1"/>
        <end position="19"/>
    </location>
</feature>